<dbReference type="EMBL" id="JBHUCX010000035">
    <property type="protein sequence ID" value="MFD1675710.1"/>
    <property type="molecule type" value="Genomic_DNA"/>
</dbReference>
<comment type="subcellular location">
    <subcellularLocation>
        <location evidence="1">Cell membrane</location>
        <topology evidence="1">Multi-pass membrane protein</topology>
    </subcellularLocation>
</comment>
<reference evidence="8" key="1">
    <citation type="journal article" date="2019" name="Int. J. Syst. Evol. Microbiol.">
        <title>The Global Catalogue of Microorganisms (GCM) 10K type strain sequencing project: providing services to taxonomists for standard genome sequencing and annotation.</title>
        <authorList>
            <consortium name="The Broad Institute Genomics Platform"/>
            <consortium name="The Broad Institute Genome Sequencing Center for Infectious Disease"/>
            <person name="Wu L."/>
            <person name="Ma J."/>
        </authorList>
    </citation>
    <scope>NUCLEOTIDE SEQUENCE [LARGE SCALE GENOMIC DNA]</scope>
    <source>
        <strain evidence="8">CGMCC 1.12286</strain>
    </source>
</reference>
<dbReference type="CDD" id="cd13124">
    <property type="entry name" value="MATE_SpoVB_like"/>
    <property type="match status" value="1"/>
</dbReference>
<feature type="transmembrane region" description="Helical" evidence="6">
    <location>
        <begin position="236"/>
        <end position="256"/>
    </location>
</feature>
<feature type="transmembrane region" description="Helical" evidence="6">
    <location>
        <begin position="167"/>
        <end position="185"/>
    </location>
</feature>
<accession>A0ABW4JJT7</accession>
<evidence type="ECO:0000256" key="5">
    <source>
        <dbReference type="ARBA" id="ARBA00023136"/>
    </source>
</evidence>
<dbReference type="RefSeq" id="WP_377943595.1">
    <property type="nucleotide sequence ID" value="NZ_JBHUCX010000035.1"/>
</dbReference>
<protein>
    <submittedName>
        <fullName evidence="7">Oligosaccharide flippase family protein</fullName>
    </submittedName>
</protein>
<gene>
    <name evidence="7" type="ORF">ACFSB2_13495</name>
</gene>
<dbReference type="InterPro" id="IPR024923">
    <property type="entry name" value="PG_synth_SpoVB"/>
</dbReference>
<feature type="transmembrane region" description="Helical" evidence="6">
    <location>
        <begin position="492"/>
        <end position="515"/>
    </location>
</feature>
<feature type="transmembrane region" description="Helical" evidence="6">
    <location>
        <begin position="294"/>
        <end position="314"/>
    </location>
</feature>
<feature type="transmembrane region" description="Helical" evidence="6">
    <location>
        <begin position="49"/>
        <end position="70"/>
    </location>
</feature>
<evidence type="ECO:0000256" key="4">
    <source>
        <dbReference type="ARBA" id="ARBA00022989"/>
    </source>
</evidence>
<dbReference type="Pfam" id="PF01943">
    <property type="entry name" value="Polysacc_synt"/>
    <property type="match status" value="1"/>
</dbReference>
<evidence type="ECO:0000313" key="8">
    <source>
        <dbReference type="Proteomes" id="UP001597079"/>
    </source>
</evidence>
<dbReference type="InterPro" id="IPR050833">
    <property type="entry name" value="Poly_Biosynth_Transport"/>
</dbReference>
<keyword evidence="5 6" id="KW-0472">Membrane</keyword>
<feature type="transmembrane region" description="Helical" evidence="6">
    <location>
        <begin position="128"/>
        <end position="146"/>
    </location>
</feature>
<evidence type="ECO:0000256" key="2">
    <source>
        <dbReference type="ARBA" id="ARBA00022475"/>
    </source>
</evidence>
<evidence type="ECO:0000313" key="7">
    <source>
        <dbReference type="EMBL" id="MFD1675710.1"/>
    </source>
</evidence>
<comment type="caution">
    <text evidence="7">The sequence shown here is derived from an EMBL/GenBank/DDBJ whole genome shotgun (WGS) entry which is preliminary data.</text>
</comment>
<keyword evidence="4 6" id="KW-1133">Transmembrane helix</keyword>
<keyword evidence="2" id="KW-1003">Cell membrane</keyword>
<evidence type="ECO:0000256" key="3">
    <source>
        <dbReference type="ARBA" id="ARBA00022692"/>
    </source>
</evidence>
<dbReference type="InterPro" id="IPR002797">
    <property type="entry name" value="Polysacc_synth"/>
</dbReference>
<keyword evidence="3 6" id="KW-0812">Transmembrane</keyword>
<evidence type="ECO:0000256" key="6">
    <source>
        <dbReference type="SAM" id="Phobius"/>
    </source>
</evidence>
<feature type="transmembrane region" description="Helical" evidence="6">
    <location>
        <begin position="457"/>
        <end position="480"/>
    </location>
</feature>
<dbReference type="Proteomes" id="UP001597079">
    <property type="component" value="Unassembled WGS sequence"/>
</dbReference>
<feature type="transmembrane region" description="Helical" evidence="6">
    <location>
        <begin position="191"/>
        <end position="215"/>
    </location>
</feature>
<dbReference type="PANTHER" id="PTHR30250">
    <property type="entry name" value="PST FAMILY PREDICTED COLANIC ACID TRANSPORTER"/>
    <property type="match status" value="1"/>
</dbReference>
<dbReference type="PIRSF" id="PIRSF038958">
    <property type="entry name" value="PG_synth_SpoVB"/>
    <property type="match status" value="1"/>
</dbReference>
<organism evidence="7 8">
    <name type="scientific">Alicyclobacillus fodiniaquatilis</name>
    <dbReference type="NCBI Taxonomy" id="1661150"/>
    <lineage>
        <taxon>Bacteria</taxon>
        <taxon>Bacillati</taxon>
        <taxon>Bacillota</taxon>
        <taxon>Bacilli</taxon>
        <taxon>Bacillales</taxon>
        <taxon>Alicyclobacillaceae</taxon>
        <taxon>Alicyclobacillus</taxon>
    </lineage>
</organism>
<name>A0ABW4JJT7_9BACL</name>
<dbReference type="PANTHER" id="PTHR30250:SF21">
    <property type="entry name" value="LIPID II FLIPPASE MURJ"/>
    <property type="match status" value="1"/>
</dbReference>
<evidence type="ECO:0000256" key="1">
    <source>
        <dbReference type="ARBA" id="ARBA00004651"/>
    </source>
</evidence>
<feature type="transmembrane region" description="Helical" evidence="6">
    <location>
        <begin position="335"/>
        <end position="354"/>
    </location>
</feature>
<keyword evidence="8" id="KW-1185">Reference proteome</keyword>
<feature type="transmembrane region" description="Helical" evidence="6">
    <location>
        <begin position="366"/>
        <end position="388"/>
    </location>
</feature>
<proteinExistence type="predicted"/>
<feature type="transmembrane region" description="Helical" evidence="6">
    <location>
        <begin position="12"/>
        <end position="29"/>
    </location>
</feature>
<sequence length="544" mass="59608">MSKTGLVRSTSIMVVCIGITKFLGIISLVPLNQLLGNTGQGFYSTAYNLYTILLVLATSGFPVALSKLISERAAVKQYGEIEELYRFTMRLVVSFAVFGALLVWFGAPYYAALVAIHANRHEISQMTLSIRALAPAILFVPLESVLRGYLQGFQQVKGPAISQAIEQLFRVLVAVGGAFLMIKIGRGVAEGAAAATFGAFIGAFAGVLVLWAAIVPVRRQHILPSERQSHLGNRHMWQMLYTVALPVCLGSLVVPISSNIDSITVVNLLTHFAGQTFRQAEAGFGVLSRQAQNLVQLPLAFAMAVGFSVMPAISSAKALRDTSAIQANIIAPIRMMFFVTFPAAATFFALARPIEYILSNDYTGAAIIATISFMCIFSSLELMSTYILQGLGQFYKPVQNMFYGIALKAILNIVLIVLLKNVIGAAIATIIGYMLSSTLNIRAVRKYSGVKFSIFRLAMPFFLATLPLLIELCIVNYVLGDVGMRIFHTSTWIWNVLQLMVSCLTGGILYLFVALRMRVLRPNQLRALPFIGQRLSRFSERRWG</sequence>
<feature type="transmembrane region" description="Helical" evidence="6">
    <location>
        <begin position="91"/>
        <end position="116"/>
    </location>
</feature>